<dbReference type="RefSeq" id="XP_014050708.1">
    <property type="nucleotide sequence ID" value="XM_014195233.2"/>
</dbReference>
<dbReference type="OrthoDB" id="8961033at2759"/>
<accession>A0A1S3RED1</accession>
<reference evidence="2" key="1">
    <citation type="submission" date="2025-08" db="UniProtKB">
        <authorList>
            <consortium name="RefSeq"/>
        </authorList>
    </citation>
    <scope>IDENTIFICATION</scope>
</reference>
<dbReference type="GeneID" id="106602550"/>
<name>A0A1S3RED1_SALSA</name>
<protein>
    <submittedName>
        <fullName evidence="2">Uncharacterized protein isoform X1</fullName>
    </submittedName>
</protein>
<keyword evidence="1" id="KW-1185">Reference proteome</keyword>
<gene>
    <name evidence="2" type="primary">LOC106602550</name>
</gene>
<dbReference type="AlphaFoldDB" id="A0A1S3RED1"/>
<proteinExistence type="predicted"/>
<sequence>MKTLNEIDHLQSSGFGRPLPRHGLQLLHWFSNDYVTFNNDSEMVTVRNPKEEEFGFHRFFDKKEEHHGQLNQLLPDQGLPYYEVGNLKAAGSENLPRYVRRNYKRHNDDSNIDRIIISMQSDRVLDRIYVTQHDHHRRAFDPQHTYRISKGLISIIRNLELDELLEQTGYSLPCPSSMATLNEMRHLQSSGFGTPRPRHGLHLLYWFAHNYVKFNKMGEMLTVCNPEKKVFGFHQFFDKIEEHDGQCNQLLPDHGLPYYEVGNLNAPGSRNLPRYVRKNHTGHDDDSNIDRIIISMQSDRVLDRIYVTQHDHHRGAFDPQHTYRISKGLISIIRNLELDELLEQTGYS</sequence>
<dbReference type="Proteomes" id="UP001652741">
    <property type="component" value="Chromosome ssa04"/>
</dbReference>
<dbReference type="PANTHER" id="PTHR38706">
    <property type="entry name" value="SI:CH211-198C19.1-RELATED"/>
    <property type="match status" value="1"/>
</dbReference>
<organism evidence="1 2">
    <name type="scientific">Salmo salar</name>
    <name type="common">Atlantic salmon</name>
    <dbReference type="NCBI Taxonomy" id="8030"/>
    <lineage>
        <taxon>Eukaryota</taxon>
        <taxon>Metazoa</taxon>
        <taxon>Chordata</taxon>
        <taxon>Craniata</taxon>
        <taxon>Vertebrata</taxon>
        <taxon>Euteleostomi</taxon>
        <taxon>Actinopterygii</taxon>
        <taxon>Neopterygii</taxon>
        <taxon>Teleostei</taxon>
        <taxon>Protacanthopterygii</taxon>
        <taxon>Salmoniformes</taxon>
        <taxon>Salmonidae</taxon>
        <taxon>Salmoninae</taxon>
        <taxon>Salmo</taxon>
    </lineage>
</organism>
<dbReference type="KEGG" id="sasa:106602550"/>
<evidence type="ECO:0000313" key="2">
    <source>
        <dbReference type="RefSeq" id="XP_014050708.1"/>
    </source>
</evidence>
<dbReference type="PANTHER" id="PTHR38706:SF2">
    <property type="match status" value="1"/>
</dbReference>
<evidence type="ECO:0000313" key="1">
    <source>
        <dbReference type="Proteomes" id="UP001652741"/>
    </source>
</evidence>